<accession>A0A9Q3CZX3</accession>
<organism evidence="2 3">
    <name type="scientific">Austropuccinia psidii MF-1</name>
    <dbReference type="NCBI Taxonomy" id="1389203"/>
    <lineage>
        <taxon>Eukaryota</taxon>
        <taxon>Fungi</taxon>
        <taxon>Dikarya</taxon>
        <taxon>Basidiomycota</taxon>
        <taxon>Pucciniomycotina</taxon>
        <taxon>Pucciniomycetes</taxon>
        <taxon>Pucciniales</taxon>
        <taxon>Sphaerophragmiaceae</taxon>
        <taxon>Austropuccinia</taxon>
    </lineage>
</organism>
<feature type="compositionally biased region" description="Polar residues" evidence="1">
    <location>
        <begin position="220"/>
        <end position="239"/>
    </location>
</feature>
<feature type="compositionally biased region" description="Basic and acidic residues" evidence="1">
    <location>
        <begin position="203"/>
        <end position="219"/>
    </location>
</feature>
<dbReference type="AlphaFoldDB" id="A0A9Q3CZX3"/>
<protein>
    <submittedName>
        <fullName evidence="2">Uncharacterized protein</fullName>
    </submittedName>
</protein>
<dbReference type="EMBL" id="AVOT02011440">
    <property type="protein sequence ID" value="MBW0492110.1"/>
    <property type="molecule type" value="Genomic_DNA"/>
</dbReference>
<dbReference type="Proteomes" id="UP000765509">
    <property type="component" value="Unassembled WGS sequence"/>
</dbReference>
<reference evidence="2" key="1">
    <citation type="submission" date="2021-03" db="EMBL/GenBank/DDBJ databases">
        <title>Draft genome sequence of rust myrtle Austropuccinia psidii MF-1, a brazilian biotype.</title>
        <authorList>
            <person name="Quecine M.C."/>
            <person name="Pachon D.M.R."/>
            <person name="Bonatelli M.L."/>
            <person name="Correr F.H."/>
            <person name="Franceschini L.M."/>
            <person name="Leite T.F."/>
            <person name="Margarido G.R.A."/>
            <person name="Almeida C.A."/>
            <person name="Ferrarezi J.A."/>
            <person name="Labate C.A."/>
        </authorList>
    </citation>
    <scope>NUCLEOTIDE SEQUENCE</scope>
    <source>
        <strain evidence="2">MF-1</strain>
    </source>
</reference>
<feature type="compositionally biased region" description="Basic residues" evidence="1">
    <location>
        <begin position="243"/>
        <end position="254"/>
    </location>
</feature>
<feature type="compositionally biased region" description="Basic and acidic residues" evidence="1">
    <location>
        <begin position="261"/>
        <end position="274"/>
    </location>
</feature>
<sequence>MSSSKACKSRLGSVHDSDSEYSIEYVQTQSPFSPNIPLTTPIAFSMNVSGLKIDVGNVTSQNSSTWSIPNISNPVASQDPFGESKQPTLNIPSGSQVHVGNEKWVDGRQRKRPLENVTRSGLSDGNPGLMLHQNMAPKGKSALSQEPIEDCDELHASSPLVNKEKVTGLHHPYASKPRTAHDSSSREKIVDDEDENMSPTQSERNDEPRRENSMAHEEGTQSNSEFTHPQMPISQSMLDQSKMRQKRNKARKVHNLANHASQKEQQKWLKAELP</sequence>
<gene>
    <name evidence="2" type="ORF">O181_031825</name>
</gene>
<evidence type="ECO:0000313" key="2">
    <source>
        <dbReference type="EMBL" id="MBW0492110.1"/>
    </source>
</evidence>
<comment type="caution">
    <text evidence="2">The sequence shown here is derived from an EMBL/GenBank/DDBJ whole genome shotgun (WGS) entry which is preliminary data.</text>
</comment>
<feature type="compositionally biased region" description="Basic and acidic residues" evidence="1">
    <location>
        <begin position="179"/>
        <end position="189"/>
    </location>
</feature>
<feature type="region of interest" description="Disordered" evidence="1">
    <location>
        <begin position="164"/>
        <end position="274"/>
    </location>
</feature>
<feature type="region of interest" description="Disordered" evidence="1">
    <location>
        <begin position="106"/>
        <end position="146"/>
    </location>
</feature>
<proteinExistence type="predicted"/>
<keyword evidence="3" id="KW-1185">Reference proteome</keyword>
<evidence type="ECO:0000313" key="3">
    <source>
        <dbReference type="Proteomes" id="UP000765509"/>
    </source>
</evidence>
<evidence type="ECO:0000256" key="1">
    <source>
        <dbReference type="SAM" id="MobiDB-lite"/>
    </source>
</evidence>
<name>A0A9Q3CZX3_9BASI</name>